<dbReference type="SUPFAM" id="SSF50494">
    <property type="entry name" value="Trypsin-like serine proteases"/>
    <property type="match status" value="1"/>
</dbReference>
<feature type="region of interest" description="Disordered" evidence="1">
    <location>
        <begin position="165"/>
        <end position="224"/>
    </location>
</feature>
<dbReference type="InterPro" id="IPR001940">
    <property type="entry name" value="Peptidase_S1C"/>
</dbReference>
<evidence type="ECO:0000256" key="2">
    <source>
        <dbReference type="SAM" id="SignalP"/>
    </source>
</evidence>
<dbReference type="Pfam" id="PF13365">
    <property type="entry name" value="Trypsin_2"/>
    <property type="match status" value="1"/>
</dbReference>
<keyword evidence="4" id="KW-1185">Reference proteome</keyword>
<name>A0A917FM23_9HYPH</name>
<evidence type="ECO:0000313" key="3">
    <source>
        <dbReference type="EMBL" id="GGF88979.1"/>
    </source>
</evidence>
<keyword evidence="2" id="KW-0732">Signal</keyword>
<dbReference type="AlphaFoldDB" id="A0A917FM23"/>
<comment type="caution">
    <text evidence="3">The sequence shown here is derived from an EMBL/GenBank/DDBJ whole genome shotgun (WGS) entry which is preliminary data.</text>
</comment>
<dbReference type="GO" id="GO:0006508">
    <property type="term" value="P:proteolysis"/>
    <property type="evidence" value="ECO:0007669"/>
    <property type="project" value="InterPro"/>
</dbReference>
<dbReference type="RefSeq" id="WP_188584191.1">
    <property type="nucleotide sequence ID" value="NZ_BMCT01000014.1"/>
</dbReference>
<evidence type="ECO:0000256" key="1">
    <source>
        <dbReference type="SAM" id="MobiDB-lite"/>
    </source>
</evidence>
<sequence>MLAAGVTLLFASGAHAEIPFAMDKPVGKSGGWSIGISVAMGGCMAEASYDDQTTVWIGFSGPKDTPFFVLANAKWRALQAGKAYDIRLMPRGQEEWTGSFTGLEVGERRGLVSRQVKDDFIMDFARANMLDVVYDQKIIAQLSLSGSRAALERVINCQKDLATALRDPPPVSAKQDKMPPAAAPAKPAAPSQPPKVAAREPVAKEPSSKDPALLPQDKETDLSGTGFAVSERGHILTNHHVINGCRRITVTRVGEPPVPAVLIASDARNDLALLQTGAPIRTVPPLKLRARVGDGVFVYGFPLSGILASNGNFTAGNVTASAGLADDTRMLQISAPVQPGNSGGPLLDQNAEIVGVVVSKLDALKLASVTNDVAQNVNFAIKSTIAANFLETNGIEAKVQGSSSWSLGERLDPAAVAEQAKKFTFRIDCH</sequence>
<dbReference type="Proteomes" id="UP000606044">
    <property type="component" value="Unassembled WGS sequence"/>
</dbReference>
<feature type="compositionally biased region" description="Basic and acidic residues" evidence="1">
    <location>
        <begin position="197"/>
        <end position="208"/>
    </location>
</feature>
<evidence type="ECO:0008006" key="5">
    <source>
        <dbReference type="Google" id="ProtNLM"/>
    </source>
</evidence>
<evidence type="ECO:0000313" key="4">
    <source>
        <dbReference type="Proteomes" id="UP000606044"/>
    </source>
</evidence>
<dbReference type="Gene3D" id="2.40.10.10">
    <property type="entry name" value="Trypsin-like serine proteases"/>
    <property type="match status" value="2"/>
</dbReference>
<dbReference type="PRINTS" id="PR00834">
    <property type="entry name" value="PROTEASES2C"/>
</dbReference>
<dbReference type="InterPro" id="IPR043504">
    <property type="entry name" value="Peptidase_S1_PA_chymotrypsin"/>
</dbReference>
<dbReference type="InterPro" id="IPR009003">
    <property type="entry name" value="Peptidase_S1_PA"/>
</dbReference>
<dbReference type="GO" id="GO:0004252">
    <property type="term" value="F:serine-type endopeptidase activity"/>
    <property type="evidence" value="ECO:0007669"/>
    <property type="project" value="InterPro"/>
</dbReference>
<feature type="signal peptide" evidence="2">
    <location>
        <begin position="1"/>
        <end position="16"/>
    </location>
</feature>
<proteinExistence type="predicted"/>
<accession>A0A917FM23</accession>
<reference evidence="3" key="1">
    <citation type="journal article" date="2014" name="Int. J. Syst. Evol. Microbiol.">
        <title>Complete genome sequence of Corynebacterium casei LMG S-19264T (=DSM 44701T), isolated from a smear-ripened cheese.</title>
        <authorList>
            <consortium name="US DOE Joint Genome Institute (JGI-PGF)"/>
            <person name="Walter F."/>
            <person name="Albersmeier A."/>
            <person name="Kalinowski J."/>
            <person name="Ruckert C."/>
        </authorList>
    </citation>
    <scope>NUCLEOTIDE SEQUENCE</scope>
    <source>
        <strain evidence="3">CCM 7897</strain>
    </source>
</reference>
<reference evidence="3" key="2">
    <citation type="submission" date="2020-09" db="EMBL/GenBank/DDBJ databases">
        <authorList>
            <person name="Sun Q."/>
            <person name="Sedlacek I."/>
        </authorList>
    </citation>
    <scope>NUCLEOTIDE SEQUENCE</scope>
    <source>
        <strain evidence="3">CCM 7897</strain>
    </source>
</reference>
<protein>
    <recommendedName>
        <fullName evidence="5">Serine protease</fullName>
    </recommendedName>
</protein>
<dbReference type="PANTHER" id="PTHR43019:SF23">
    <property type="entry name" value="PROTEASE DO-LIKE 5, CHLOROPLASTIC"/>
    <property type="match status" value="1"/>
</dbReference>
<dbReference type="PANTHER" id="PTHR43019">
    <property type="entry name" value="SERINE ENDOPROTEASE DEGS"/>
    <property type="match status" value="1"/>
</dbReference>
<feature type="compositionally biased region" description="Low complexity" evidence="1">
    <location>
        <begin position="178"/>
        <end position="189"/>
    </location>
</feature>
<feature type="chain" id="PRO_5038093893" description="Serine protease" evidence="2">
    <location>
        <begin position="17"/>
        <end position="430"/>
    </location>
</feature>
<gene>
    <name evidence="3" type="ORF">GCM10007301_56110</name>
</gene>
<organism evidence="3 4">
    <name type="scientific">Azorhizobium oxalatiphilum</name>
    <dbReference type="NCBI Taxonomy" id="980631"/>
    <lineage>
        <taxon>Bacteria</taxon>
        <taxon>Pseudomonadati</taxon>
        <taxon>Pseudomonadota</taxon>
        <taxon>Alphaproteobacteria</taxon>
        <taxon>Hyphomicrobiales</taxon>
        <taxon>Xanthobacteraceae</taxon>
        <taxon>Azorhizobium</taxon>
    </lineage>
</organism>
<dbReference type="EMBL" id="BMCT01000014">
    <property type="protein sequence ID" value="GGF88979.1"/>
    <property type="molecule type" value="Genomic_DNA"/>
</dbReference>